<keyword evidence="1" id="KW-0479">Metal-binding</keyword>
<evidence type="ECO:0000256" key="5">
    <source>
        <dbReference type="ARBA" id="ARBA00023242"/>
    </source>
</evidence>
<keyword evidence="5" id="KW-0539">Nucleus</keyword>
<keyword evidence="4" id="KW-0804">Transcription</keyword>
<evidence type="ECO:0000259" key="6">
    <source>
        <dbReference type="PROSITE" id="PS50048"/>
    </source>
</evidence>
<evidence type="ECO:0000256" key="1">
    <source>
        <dbReference type="ARBA" id="ARBA00022723"/>
    </source>
</evidence>
<evidence type="ECO:0000313" key="8">
    <source>
        <dbReference type="Proteomes" id="UP001610335"/>
    </source>
</evidence>
<dbReference type="InterPro" id="IPR007219">
    <property type="entry name" value="XnlR_reg_dom"/>
</dbReference>
<gene>
    <name evidence="7" type="ORF">BDW59DRAFT_141204</name>
</gene>
<dbReference type="PROSITE" id="PS50048">
    <property type="entry name" value="ZN2_CY6_FUNGAL_2"/>
    <property type="match status" value="1"/>
</dbReference>
<dbReference type="SMART" id="SM00066">
    <property type="entry name" value="GAL4"/>
    <property type="match status" value="1"/>
</dbReference>
<comment type="caution">
    <text evidence="7">The sequence shown here is derived from an EMBL/GenBank/DDBJ whole genome shotgun (WGS) entry which is preliminary data.</text>
</comment>
<organism evidence="7 8">
    <name type="scientific">Aspergillus cavernicola</name>
    <dbReference type="NCBI Taxonomy" id="176166"/>
    <lineage>
        <taxon>Eukaryota</taxon>
        <taxon>Fungi</taxon>
        <taxon>Dikarya</taxon>
        <taxon>Ascomycota</taxon>
        <taxon>Pezizomycotina</taxon>
        <taxon>Eurotiomycetes</taxon>
        <taxon>Eurotiomycetidae</taxon>
        <taxon>Eurotiales</taxon>
        <taxon>Aspergillaceae</taxon>
        <taxon>Aspergillus</taxon>
        <taxon>Aspergillus subgen. Nidulantes</taxon>
    </lineage>
</organism>
<dbReference type="Proteomes" id="UP001610335">
    <property type="component" value="Unassembled WGS sequence"/>
</dbReference>
<keyword evidence="2" id="KW-0805">Transcription regulation</keyword>
<accession>A0ABR4IS77</accession>
<reference evidence="7 8" key="1">
    <citation type="submission" date="2024-07" db="EMBL/GenBank/DDBJ databases">
        <title>Section-level genome sequencing and comparative genomics of Aspergillus sections Usti and Cavernicolus.</title>
        <authorList>
            <consortium name="Lawrence Berkeley National Laboratory"/>
            <person name="Nybo J.L."/>
            <person name="Vesth T.C."/>
            <person name="Theobald S."/>
            <person name="Frisvad J.C."/>
            <person name="Larsen T.O."/>
            <person name="Kjaerboelling I."/>
            <person name="Rothschild-Mancinelli K."/>
            <person name="Lyhne E.K."/>
            <person name="Kogle M.E."/>
            <person name="Barry K."/>
            <person name="Clum A."/>
            <person name="Na H."/>
            <person name="Ledsgaard L."/>
            <person name="Lin J."/>
            <person name="Lipzen A."/>
            <person name="Kuo A."/>
            <person name="Riley R."/>
            <person name="Mondo S."/>
            <person name="LaButti K."/>
            <person name="Haridas S."/>
            <person name="Pangalinan J."/>
            <person name="Salamov A.A."/>
            <person name="Simmons B.A."/>
            <person name="Magnuson J.K."/>
            <person name="Chen J."/>
            <person name="Drula E."/>
            <person name="Henrissat B."/>
            <person name="Wiebenga A."/>
            <person name="Lubbers R.J."/>
            <person name="Gomes A.C."/>
            <person name="Makela M.R."/>
            <person name="Stajich J."/>
            <person name="Grigoriev I.V."/>
            <person name="Mortensen U.H."/>
            <person name="De vries R.P."/>
            <person name="Baker S.E."/>
            <person name="Andersen M.R."/>
        </authorList>
    </citation>
    <scope>NUCLEOTIDE SEQUENCE [LARGE SCALE GENOMIC DNA]</scope>
    <source>
        <strain evidence="7 8">CBS 600.67</strain>
    </source>
</reference>
<evidence type="ECO:0000256" key="3">
    <source>
        <dbReference type="ARBA" id="ARBA00023125"/>
    </source>
</evidence>
<dbReference type="PROSITE" id="PS00463">
    <property type="entry name" value="ZN2_CY6_FUNGAL_1"/>
    <property type="match status" value="1"/>
</dbReference>
<dbReference type="InterPro" id="IPR036864">
    <property type="entry name" value="Zn2-C6_fun-type_DNA-bd_sf"/>
</dbReference>
<dbReference type="CDD" id="cd12148">
    <property type="entry name" value="fungal_TF_MHR"/>
    <property type="match status" value="1"/>
</dbReference>
<dbReference type="CDD" id="cd00067">
    <property type="entry name" value="GAL4"/>
    <property type="match status" value="1"/>
</dbReference>
<dbReference type="EMBL" id="JBFXLS010000012">
    <property type="protein sequence ID" value="KAL2830620.1"/>
    <property type="molecule type" value="Genomic_DNA"/>
</dbReference>
<dbReference type="Pfam" id="PF04082">
    <property type="entry name" value="Fungal_trans"/>
    <property type="match status" value="1"/>
</dbReference>
<keyword evidence="8" id="KW-1185">Reference proteome</keyword>
<dbReference type="PANTHER" id="PTHR47785">
    <property type="entry name" value="ZN(II)2CYS6 TRANSCRIPTION FACTOR (EUROFUNG)-RELATED-RELATED"/>
    <property type="match status" value="1"/>
</dbReference>
<sequence>MVDSPSMSSRKRLRTSHACDNCRLRKIRCDGRTPCGSCQASAQSCCYGAEASSRGKTDLILERMEQMEGLLNDLNTKIDSGVSALALLAPPVHAGTPRAAVNGPWSHISPSSETTQSIDNAILRLHTSTAESILDWPYLSSFHSLRDGYMPVFQLEQSRQPFRHKMRISYPRLTREEIATVVNAFSRTINFAFPVMSVDRIARCSSPIADATVMQDDNTDACLSLLLVALGCASQTVSRLLNPDFTAEDQAWCASRRALGDHFFDLAMMRLPSAHTDTTGTAVHCLFFVGLYFCYLRRPLQAWEYINAASAKCLLLLTYSNPTSPDDGIEHLRRIFWACYIIESDYIAELSALPTSGIASVESQVPLPGNYSTHESPDEQEESSLYFLACISIRRLLNRVHQLLYDKENGVASHPERFPHVVAELDQQLQGWREVLPESVSFALDGSSVRDGSITEAASFLRLRYLGCRSVIYRPYLALVLSGEGVDSATGEVRHAVWEGSKNCIDALSLLVQSLDGFSHQVLVDTWQSSLSFACSMLILLAAANNAHLLPLISDGVLTAGKRLVALYQKWDSAVGGPNSPSVEQSVRLMGHVDVYINHLFLVSDDHYS</sequence>
<name>A0ABR4IS77_9EURO</name>
<protein>
    <recommendedName>
        <fullName evidence="6">Zn(2)-C6 fungal-type domain-containing protein</fullName>
    </recommendedName>
</protein>
<keyword evidence="3" id="KW-0238">DNA-binding</keyword>
<dbReference type="PANTHER" id="PTHR47785:SF1">
    <property type="entry name" value="TRANSCRIPTION FACTOR, PUTATIVE (AFU_ORTHOLOGUE AFUA_5G14530)-RELATED"/>
    <property type="match status" value="1"/>
</dbReference>
<evidence type="ECO:0000256" key="4">
    <source>
        <dbReference type="ARBA" id="ARBA00023163"/>
    </source>
</evidence>
<dbReference type="Gene3D" id="4.10.240.10">
    <property type="entry name" value="Zn(2)-C6 fungal-type DNA-binding domain"/>
    <property type="match status" value="1"/>
</dbReference>
<feature type="domain" description="Zn(2)-C6 fungal-type" evidence="6">
    <location>
        <begin position="18"/>
        <end position="47"/>
    </location>
</feature>
<evidence type="ECO:0000256" key="2">
    <source>
        <dbReference type="ARBA" id="ARBA00023015"/>
    </source>
</evidence>
<proteinExistence type="predicted"/>
<dbReference type="InterPro" id="IPR053181">
    <property type="entry name" value="EcdB-like_regulator"/>
</dbReference>
<evidence type="ECO:0000313" key="7">
    <source>
        <dbReference type="EMBL" id="KAL2830620.1"/>
    </source>
</evidence>
<dbReference type="Pfam" id="PF00172">
    <property type="entry name" value="Zn_clus"/>
    <property type="match status" value="1"/>
</dbReference>
<dbReference type="InterPro" id="IPR001138">
    <property type="entry name" value="Zn2Cys6_DnaBD"/>
</dbReference>
<dbReference type="SUPFAM" id="SSF57701">
    <property type="entry name" value="Zn2/Cys6 DNA-binding domain"/>
    <property type="match status" value="1"/>
</dbReference>